<evidence type="ECO:0000313" key="4">
    <source>
        <dbReference type="Proteomes" id="UP001208570"/>
    </source>
</evidence>
<sequence length="388" mass="45727">MFNSARLRRRVTVHVTFIKLGEINTLKEAFDADILVKSTWREPLLDKEKRPKTTILEHFWNPKIFIENAVGEPKVTSSLHVEYEGNDAYLLERKRFKGTYMEHMELWEFPFDLQDLSVMIMSDIPAEEVQLIEDPEEIHRIFKRSFIDEQEFYLYKYVTSEQLELQKDRADPFLKRCVLKVQCRAARRPWCFVWNHFAVTFLIACLAFLTFAVPDVMPQNRLQLTFTLILTNVAFKFVITQNLPRISYLTYMDRYLLATMVTLACVCFYHGIQTMFPIVQFPDKDYYAIIIIGGLYVTYNLQFIMRLILVPFKRRRDMNQQETSYTSTMSETLCTSEYDRQIGVTKSFVQNGLSMFNPLQETVKKQAFSRQSAKLATNNPTERTSLLI</sequence>
<feature type="transmembrane region" description="Helical" evidence="2">
    <location>
        <begin position="255"/>
        <end position="280"/>
    </location>
</feature>
<comment type="caution">
    <text evidence="3">The sequence shown here is derived from an EMBL/GenBank/DDBJ whole genome shotgun (WGS) entry which is preliminary data.</text>
</comment>
<dbReference type="Proteomes" id="UP001208570">
    <property type="component" value="Unassembled WGS sequence"/>
</dbReference>
<evidence type="ECO:0000256" key="2">
    <source>
        <dbReference type="SAM" id="Phobius"/>
    </source>
</evidence>
<keyword evidence="2" id="KW-0472">Membrane</keyword>
<dbReference type="InterPro" id="IPR036734">
    <property type="entry name" value="Neur_chan_lig-bd_sf"/>
</dbReference>
<dbReference type="AlphaFoldDB" id="A0AAD9J447"/>
<dbReference type="GO" id="GO:0016020">
    <property type="term" value="C:membrane"/>
    <property type="evidence" value="ECO:0007669"/>
    <property type="project" value="UniProtKB-SubCell"/>
</dbReference>
<comment type="subcellular location">
    <subcellularLocation>
        <location evidence="1">Membrane</location>
        <topology evidence="1">Multi-pass membrane protein</topology>
    </subcellularLocation>
</comment>
<accession>A0AAD9J447</accession>
<dbReference type="InterPro" id="IPR038050">
    <property type="entry name" value="Neuro_actylchol_rec"/>
</dbReference>
<dbReference type="PANTHER" id="PTHR18945">
    <property type="entry name" value="NEUROTRANSMITTER GATED ION CHANNEL"/>
    <property type="match status" value="1"/>
</dbReference>
<feature type="transmembrane region" description="Helical" evidence="2">
    <location>
        <begin position="286"/>
        <end position="309"/>
    </location>
</feature>
<gene>
    <name evidence="3" type="ORF">LSH36_616g02018</name>
</gene>
<dbReference type="SUPFAM" id="SSF90112">
    <property type="entry name" value="Neurotransmitter-gated ion-channel transmembrane pore"/>
    <property type="match status" value="1"/>
</dbReference>
<keyword evidence="2" id="KW-1133">Transmembrane helix</keyword>
<protein>
    <recommendedName>
        <fullName evidence="5">Neurotransmitter-gated ion-channel ligand-binding domain-containing protein</fullName>
    </recommendedName>
</protein>
<dbReference type="InterPro" id="IPR006201">
    <property type="entry name" value="Neur_channel"/>
</dbReference>
<dbReference type="InterPro" id="IPR036719">
    <property type="entry name" value="Neuro-gated_channel_TM_sf"/>
</dbReference>
<keyword evidence="2" id="KW-0812">Transmembrane</keyword>
<evidence type="ECO:0008006" key="5">
    <source>
        <dbReference type="Google" id="ProtNLM"/>
    </source>
</evidence>
<organism evidence="3 4">
    <name type="scientific">Paralvinella palmiformis</name>
    <dbReference type="NCBI Taxonomy" id="53620"/>
    <lineage>
        <taxon>Eukaryota</taxon>
        <taxon>Metazoa</taxon>
        <taxon>Spiralia</taxon>
        <taxon>Lophotrochozoa</taxon>
        <taxon>Annelida</taxon>
        <taxon>Polychaeta</taxon>
        <taxon>Sedentaria</taxon>
        <taxon>Canalipalpata</taxon>
        <taxon>Terebellida</taxon>
        <taxon>Terebelliformia</taxon>
        <taxon>Alvinellidae</taxon>
        <taxon>Paralvinella</taxon>
    </lineage>
</organism>
<keyword evidence="4" id="KW-1185">Reference proteome</keyword>
<dbReference type="GO" id="GO:0004888">
    <property type="term" value="F:transmembrane signaling receptor activity"/>
    <property type="evidence" value="ECO:0007669"/>
    <property type="project" value="InterPro"/>
</dbReference>
<feature type="transmembrane region" description="Helical" evidence="2">
    <location>
        <begin position="192"/>
        <end position="212"/>
    </location>
</feature>
<dbReference type="Gene3D" id="1.20.58.390">
    <property type="entry name" value="Neurotransmitter-gated ion-channel transmembrane domain"/>
    <property type="match status" value="1"/>
</dbReference>
<evidence type="ECO:0000313" key="3">
    <source>
        <dbReference type="EMBL" id="KAK2146311.1"/>
    </source>
</evidence>
<proteinExistence type="predicted"/>
<feature type="transmembrane region" description="Helical" evidence="2">
    <location>
        <begin position="224"/>
        <end position="243"/>
    </location>
</feature>
<dbReference type="GO" id="GO:0005230">
    <property type="term" value="F:extracellular ligand-gated monoatomic ion channel activity"/>
    <property type="evidence" value="ECO:0007669"/>
    <property type="project" value="InterPro"/>
</dbReference>
<name>A0AAD9J447_9ANNE</name>
<dbReference type="Gene3D" id="2.70.170.10">
    <property type="entry name" value="Neurotransmitter-gated ion-channel ligand-binding domain"/>
    <property type="match status" value="1"/>
</dbReference>
<dbReference type="EMBL" id="JAODUP010000616">
    <property type="protein sequence ID" value="KAK2146311.1"/>
    <property type="molecule type" value="Genomic_DNA"/>
</dbReference>
<reference evidence="3" key="1">
    <citation type="journal article" date="2023" name="Mol. Biol. Evol.">
        <title>Third-Generation Sequencing Reveals the Adaptive Role of the Epigenome in Three Deep-Sea Polychaetes.</title>
        <authorList>
            <person name="Perez M."/>
            <person name="Aroh O."/>
            <person name="Sun Y."/>
            <person name="Lan Y."/>
            <person name="Juniper S.K."/>
            <person name="Young C.R."/>
            <person name="Angers B."/>
            <person name="Qian P.Y."/>
        </authorList>
    </citation>
    <scope>NUCLEOTIDE SEQUENCE</scope>
    <source>
        <strain evidence="3">P08H-3</strain>
    </source>
</reference>
<dbReference type="SUPFAM" id="SSF63712">
    <property type="entry name" value="Nicotinic receptor ligand binding domain-like"/>
    <property type="match status" value="1"/>
</dbReference>
<evidence type="ECO:0000256" key="1">
    <source>
        <dbReference type="ARBA" id="ARBA00004141"/>
    </source>
</evidence>